<dbReference type="EMBL" id="JAVRRD010000009">
    <property type="protein sequence ID" value="KAK5055339.1"/>
    <property type="molecule type" value="Genomic_DNA"/>
</dbReference>
<dbReference type="InterPro" id="IPR050491">
    <property type="entry name" value="AmpC-like"/>
</dbReference>
<dbReference type="GeneID" id="89981225"/>
<dbReference type="Gene3D" id="3.40.710.10">
    <property type="entry name" value="DD-peptidase/beta-lactamase superfamily"/>
    <property type="match status" value="1"/>
</dbReference>
<dbReference type="AlphaFoldDB" id="A0AAV9NE13"/>
<comment type="caution">
    <text evidence="5">The sequence shown here is derived from an EMBL/GenBank/DDBJ whole genome shotgun (WGS) entry which is preliminary data.</text>
</comment>
<dbReference type="GO" id="GO:0016020">
    <property type="term" value="C:membrane"/>
    <property type="evidence" value="ECO:0007669"/>
    <property type="project" value="UniProtKB-SubCell"/>
</dbReference>
<name>A0AAV9NE13_9EURO</name>
<evidence type="ECO:0000256" key="1">
    <source>
        <dbReference type="ARBA" id="ARBA00004370"/>
    </source>
</evidence>
<evidence type="ECO:0000259" key="4">
    <source>
        <dbReference type="Pfam" id="PF00144"/>
    </source>
</evidence>
<dbReference type="InterPro" id="IPR012338">
    <property type="entry name" value="Beta-lactam/transpept-like"/>
</dbReference>
<evidence type="ECO:0000313" key="6">
    <source>
        <dbReference type="Proteomes" id="UP001358417"/>
    </source>
</evidence>
<dbReference type="Pfam" id="PF00144">
    <property type="entry name" value="Beta-lactamase"/>
    <property type="match status" value="1"/>
</dbReference>
<evidence type="ECO:0000256" key="2">
    <source>
        <dbReference type="ARBA" id="ARBA00023136"/>
    </source>
</evidence>
<dbReference type="SUPFAM" id="SSF56601">
    <property type="entry name" value="beta-lactamase/transpeptidase-like"/>
    <property type="match status" value="1"/>
</dbReference>
<proteinExistence type="inferred from homology"/>
<comment type="subcellular location">
    <subcellularLocation>
        <location evidence="1">Membrane</location>
    </subcellularLocation>
</comment>
<dbReference type="PANTHER" id="PTHR46825:SF11">
    <property type="entry name" value="PENICILLIN-BINDING PROTEIN 4"/>
    <property type="match status" value="1"/>
</dbReference>
<sequence>MAILPRTIFQSPKIASQLEKLRTQFDVPLLGASTGPHFKGAVVGTRKIGTNVNATMNDIYSIGSNGKAMTCTVIAILVEEGVLSWQTKLGDVLRDYPMLDVYRNVTVELLTSHRSGITDYAAEVDAFFAPLINDTAPVGRVKMAKETLSKPTNGTQGIWNYSNMNYVLAGLIIDILTGKPAEDAFQSRLFKPLGMSSAGFGPTPQSSITAIDNPWGHIQTDSGPVAVGDGEENKYRDLPSSINTAGLVHMKIQDWNKFLTAHLRATQGHTTKSLKLSLRGFEKLHTSAPGPEPEEFPGYGYTYGGFARGEDTSKPGNYILTHCGSNDRNFACQDTITANGTIYMSFTNIGPPIGDTASQAVLSNLRNGTIVL</sequence>
<dbReference type="PANTHER" id="PTHR46825">
    <property type="entry name" value="D-ALANYL-D-ALANINE-CARBOXYPEPTIDASE/ENDOPEPTIDASE AMPH"/>
    <property type="match status" value="1"/>
</dbReference>
<dbReference type="InterPro" id="IPR001466">
    <property type="entry name" value="Beta-lactam-related"/>
</dbReference>
<organism evidence="5 6">
    <name type="scientific">Exophiala bonariae</name>
    <dbReference type="NCBI Taxonomy" id="1690606"/>
    <lineage>
        <taxon>Eukaryota</taxon>
        <taxon>Fungi</taxon>
        <taxon>Dikarya</taxon>
        <taxon>Ascomycota</taxon>
        <taxon>Pezizomycotina</taxon>
        <taxon>Eurotiomycetes</taxon>
        <taxon>Chaetothyriomycetidae</taxon>
        <taxon>Chaetothyriales</taxon>
        <taxon>Herpotrichiellaceae</taxon>
        <taxon>Exophiala</taxon>
    </lineage>
</organism>
<gene>
    <name evidence="5" type="ORF">LTR84_013089</name>
</gene>
<comment type="similarity">
    <text evidence="3">Belongs to the peptidase S12 family.</text>
</comment>
<reference evidence="5 6" key="1">
    <citation type="submission" date="2023-08" db="EMBL/GenBank/DDBJ databases">
        <title>Black Yeasts Isolated from many extreme environments.</title>
        <authorList>
            <person name="Coleine C."/>
            <person name="Stajich J.E."/>
            <person name="Selbmann L."/>
        </authorList>
    </citation>
    <scope>NUCLEOTIDE SEQUENCE [LARGE SCALE GENOMIC DNA]</scope>
    <source>
        <strain evidence="5 6">CCFEE 5792</strain>
    </source>
</reference>
<protein>
    <recommendedName>
        <fullName evidence="4">Beta-lactamase-related domain-containing protein</fullName>
    </recommendedName>
</protein>
<evidence type="ECO:0000256" key="3">
    <source>
        <dbReference type="ARBA" id="ARBA00038215"/>
    </source>
</evidence>
<feature type="domain" description="Beta-lactamase-related" evidence="4">
    <location>
        <begin position="41"/>
        <end position="306"/>
    </location>
</feature>
<dbReference type="Proteomes" id="UP001358417">
    <property type="component" value="Unassembled WGS sequence"/>
</dbReference>
<keyword evidence="6" id="KW-1185">Reference proteome</keyword>
<evidence type="ECO:0000313" key="5">
    <source>
        <dbReference type="EMBL" id="KAK5055339.1"/>
    </source>
</evidence>
<accession>A0AAV9NE13</accession>
<dbReference type="RefSeq" id="XP_064707770.1">
    <property type="nucleotide sequence ID" value="XM_064856594.1"/>
</dbReference>
<keyword evidence="2" id="KW-0472">Membrane</keyword>